<dbReference type="InterPro" id="IPR004046">
    <property type="entry name" value="GST_C"/>
</dbReference>
<dbReference type="AlphaFoldDB" id="I2GZV2"/>
<sequence>MPIGTLYANFRNRTILARALVNHFKIDVDIKIPEENKDIFIKQFPLKKVPAYYDSDGFELTEAMAINYFLLRHIPDKKLQDQLLGTDHDLKNKCQIIRWVSLANSDLCLSLFQAFAQLRGDIPYSKESFALAMQNLEKIINLYEERLKNHKYLVNDKQTLADLNSATIMSKGFDYIFGSEWRKQHPNTYRWFAETISSPILKDEFFNYEYLEKPWDAPTGEWKPINWGLD</sequence>
<dbReference type="KEGG" id="tbl:TBLA_0B08390"/>
<dbReference type="FunFam" id="3.40.30.10:FF:000142">
    <property type="entry name" value="Elongation factor 1 gamma"/>
    <property type="match status" value="1"/>
</dbReference>
<dbReference type="InParanoid" id="I2GZV2"/>
<accession>I2GZV2</accession>
<dbReference type="Pfam" id="PF02798">
    <property type="entry name" value="GST_N"/>
    <property type="match status" value="1"/>
</dbReference>
<dbReference type="Proteomes" id="UP000002866">
    <property type="component" value="Chromosome 2"/>
</dbReference>
<dbReference type="HOGENOM" id="CLU_011226_3_2_1"/>
<dbReference type="EMBL" id="HE806317">
    <property type="protein sequence ID" value="CCH59654.1"/>
    <property type="molecule type" value="Genomic_DNA"/>
</dbReference>
<evidence type="ECO:0000313" key="4">
    <source>
        <dbReference type="EMBL" id="CCH59654.1"/>
    </source>
</evidence>
<evidence type="ECO:0000313" key="5">
    <source>
        <dbReference type="Proteomes" id="UP000002866"/>
    </source>
</evidence>
<dbReference type="SFLD" id="SFLDS00019">
    <property type="entry name" value="Glutathione_Transferase_(cytos"/>
    <property type="match status" value="1"/>
</dbReference>
<name>I2GZV2_HENB6</name>
<dbReference type="InterPro" id="IPR004045">
    <property type="entry name" value="Glutathione_S-Trfase_N"/>
</dbReference>
<dbReference type="GO" id="GO:0006414">
    <property type="term" value="P:translational elongation"/>
    <property type="evidence" value="ECO:0007669"/>
    <property type="project" value="TreeGrafter"/>
</dbReference>
<dbReference type="SUPFAM" id="SSF52833">
    <property type="entry name" value="Thioredoxin-like"/>
    <property type="match status" value="1"/>
</dbReference>
<dbReference type="RefSeq" id="XP_004179173.1">
    <property type="nucleotide sequence ID" value="XM_004179125.1"/>
</dbReference>
<evidence type="ECO:0000259" key="3">
    <source>
        <dbReference type="PROSITE" id="PS50405"/>
    </source>
</evidence>
<dbReference type="Gene3D" id="3.40.30.10">
    <property type="entry name" value="Glutaredoxin"/>
    <property type="match status" value="1"/>
</dbReference>
<comment type="similarity">
    <text evidence="1">Belongs to the GST superfamily.</text>
</comment>
<dbReference type="SUPFAM" id="SSF47616">
    <property type="entry name" value="GST C-terminal domain-like"/>
    <property type="match status" value="1"/>
</dbReference>
<feature type="coiled-coil region" evidence="2">
    <location>
        <begin position="126"/>
        <end position="153"/>
    </location>
</feature>
<keyword evidence="5" id="KW-1185">Reference proteome</keyword>
<dbReference type="PANTHER" id="PTHR43986">
    <property type="entry name" value="ELONGATION FACTOR 1-GAMMA"/>
    <property type="match status" value="1"/>
</dbReference>
<dbReference type="PROSITE" id="PS50405">
    <property type="entry name" value="GST_CTER"/>
    <property type="match status" value="1"/>
</dbReference>
<dbReference type="FunFam" id="1.20.1050.10:FF:000006">
    <property type="entry name" value="Elongation factor 1 gamma"/>
    <property type="match status" value="1"/>
</dbReference>
<dbReference type="GO" id="GO:0005737">
    <property type="term" value="C:cytoplasm"/>
    <property type="evidence" value="ECO:0007669"/>
    <property type="project" value="TreeGrafter"/>
</dbReference>
<dbReference type="CDD" id="cd03181">
    <property type="entry name" value="GST_C_EF1Bgamma_like"/>
    <property type="match status" value="1"/>
</dbReference>
<dbReference type="GO" id="GO:0005634">
    <property type="term" value="C:nucleus"/>
    <property type="evidence" value="ECO:0007669"/>
    <property type="project" value="TreeGrafter"/>
</dbReference>
<dbReference type="Gene3D" id="1.20.1050.10">
    <property type="match status" value="1"/>
</dbReference>
<dbReference type="InterPro" id="IPR036282">
    <property type="entry name" value="Glutathione-S-Trfase_C_sf"/>
</dbReference>
<dbReference type="PANTHER" id="PTHR43986:SF1">
    <property type="entry name" value="ELONGATION FACTOR 1-GAMMA"/>
    <property type="match status" value="1"/>
</dbReference>
<evidence type="ECO:0000256" key="1">
    <source>
        <dbReference type="RuleBase" id="RU003494"/>
    </source>
</evidence>
<protein>
    <recommendedName>
        <fullName evidence="3">GST C-terminal domain-containing protein</fullName>
    </recommendedName>
</protein>
<feature type="domain" description="GST C-terminal" evidence="3">
    <location>
        <begin position="89"/>
        <end position="215"/>
    </location>
</feature>
<keyword evidence="2" id="KW-0175">Coiled coil</keyword>
<dbReference type="STRING" id="1071380.I2GZV2"/>
<gene>
    <name evidence="4" type="primary">TBLA0B08390</name>
    <name evidence="4" type="ORF">TBLA_0B08390</name>
</gene>
<dbReference type="eggNOG" id="KOG0867">
    <property type="taxonomic scope" value="Eukaryota"/>
</dbReference>
<reference evidence="4 5" key="1">
    <citation type="journal article" date="2011" name="Proc. Natl. Acad. Sci. U.S.A.">
        <title>Evolutionary erosion of yeast sex chromosomes by mating-type switching accidents.</title>
        <authorList>
            <person name="Gordon J.L."/>
            <person name="Armisen D."/>
            <person name="Proux-Wera E."/>
            <person name="Oheigeartaigh S.S."/>
            <person name="Byrne K.P."/>
            <person name="Wolfe K.H."/>
        </authorList>
    </citation>
    <scope>NUCLEOTIDE SEQUENCE [LARGE SCALE GENOMIC DNA]</scope>
    <source>
        <strain evidence="5">ATCC 34711 / CBS 6284 / DSM 70876 / NBRC 10599 / NRRL Y-10934 / UCD 77-7</strain>
    </source>
</reference>
<dbReference type="InterPro" id="IPR040079">
    <property type="entry name" value="Glutathione_S-Trfase"/>
</dbReference>
<dbReference type="GeneID" id="14493874"/>
<dbReference type="InterPro" id="IPR050802">
    <property type="entry name" value="EF-GSTs"/>
</dbReference>
<proteinExistence type="inferred from homology"/>
<dbReference type="InterPro" id="IPR036249">
    <property type="entry name" value="Thioredoxin-like_sf"/>
</dbReference>
<dbReference type="Pfam" id="PF00043">
    <property type="entry name" value="GST_C"/>
    <property type="match status" value="1"/>
</dbReference>
<dbReference type="OrthoDB" id="249703at2759"/>
<dbReference type="InterPro" id="IPR010987">
    <property type="entry name" value="Glutathione-S-Trfase_C-like"/>
</dbReference>
<dbReference type="OMA" id="MAIALYI"/>
<organism evidence="4 5">
    <name type="scientific">Henningerozyma blattae (strain ATCC 34711 / CBS 6284 / DSM 70876 / NBRC 10599 / NRRL Y-10934 / UCD 77-7)</name>
    <name type="common">Yeast</name>
    <name type="synonym">Tetrapisispora blattae</name>
    <dbReference type="NCBI Taxonomy" id="1071380"/>
    <lineage>
        <taxon>Eukaryota</taxon>
        <taxon>Fungi</taxon>
        <taxon>Dikarya</taxon>
        <taxon>Ascomycota</taxon>
        <taxon>Saccharomycotina</taxon>
        <taxon>Saccharomycetes</taxon>
        <taxon>Saccharomycetales</taxon>
        <taxon>Saccharomycetaceae</taxon>
        <taxon>Henningerozyma</taxon>
    </lineage>
</organism>
<evidence type="ECO:0000256" key="2">
    <source>
        <dbReference type="SAM" id="Coils"/>
    </source>
</evidence>